<evidence type="ECO:0000256" key="2">
    <source>
        <dbReference type="ARBA" id="ARBA00011738"/>
    </source>
</evidence>
<feature type="compositionally biased region" description="Polar residues" evidence="7">
    <location>
        <begin position="119"/>
        <end position="132"/>
    </location>
</feature>
<dbReference type="Gene3D" id="4.10.280.10">
    <property type="entry name" value="Helix-loop-helix DNA-binding domain"/>
    <property type="match status" value="1"/>
</dbReference>
<dbReference type="PANTHER" id="PTHR16223">
    <property type="entry name" value="TRANSCRIPTION FACTOR BHLH83-RELATED"/>
    <property type="match status" value="1"/>
</dbReference>
<comment type="subunit">
    <text evidence="2">Homodimer.</text>
</comment>
<comment type="subcellular location">
    <subcellularLocation>
        <location evidence="1">Nucleus</location>
    </subcellularLocation>
</comment>
<dbReference type="InterPro" id="IPR011598">
    <property type="entry name" value="bHLH_dom"/>
</dbReference>
<dbReference type="FunFam" id="4.10.280.10:FF:000032">
    <property type="entry name" value="Transcription factor bHLH123 family"/>
    <property type="match status" value="1"/>
</dbReference>
<dbReference type="InterPro" id="IPR036638">
    <property type="entry name" value="HLH_DNA-bd_sf"/>
</dbReference>
<dbReference type="CDD" id="cd11393">
    <property type="entry name" value="bHLH_AtbHLH_like"/>
    <property type="match status" value="1"/>
</dbReference>
<feature type="region of interest" description="Disordered" evidence="7">
    <location>
        <begin position="119"/>
        <end position="147"/>
    </location>
</feature>
<dbReference type="InterPro" id="IPR045239">
    <property type="entry name" value="bHLH95_bHLH"/>
</dbReference>
<evidence type="ECO:0000259" key="8">
    <source>
        <dbReference type="PROSITE" id="PS50888"/>
    </source>
</evidence>
<protein>
    <recommendedName>
        <fullName evidence="8">BHLH domain-containing protein</fullName>
    </recommendedName>
</protein>
<name>I3SDL6_LOTJA</name>
<reference evidence="9" key="1">
    <citation type="submission" date="2012-05" db="EMBL/GenBank/DDBJ databases">
        <authorList>
            <person name="Krishnakumar V."/>
            <person name="Cheung F."/>
            <person name="Xiao Y."/>
            <person name="Chan A."/>
            <person name="Moskal W.A."/>
            <person name="Town C.D."/>
        </authorList>
    </citation>
    <scope>NUCLEOTIDE SEQUENCE</scope>
</reference>
<dbReference type="PANTHER" id="PTHR16223:SF238">
    <property type="entry name" value="TRANSCRIPTION FACTOR BHLH114"/>
    <property type="match status" value="1"/>
</dbReference>
<evidence type="ECO:0000256" key="7">
    <source>
        <dbReference type="SAM" id="MobiDB-lite"/>
    </source>
</evidence>
<feature type="compositionally biased region" description="Basic and acidic residues" evidence="7">
    <location>
        <begin position="297"/>
        <end position="307"/>
    </location>
</feature>
<evidence type="ECO:0000256" key="4">
    <source>
        <dbReference type="ARBA" id="ARBA00023125"/>
    </source>
</evidence>
<dbReference type="GO" id="GO:0000978">
    <property type="term" value="F:RNA polymerase II cis-regulatory region sequence-specific DNA binding"/>
    <property type="evidence" value="ECO:0007669"/>
    <property type="project" value="TreeGrafter"/>
</dbReference>
<proteinExistence type="evidence at transcript level"/>
<dbReference type="PROSITE" id="PS50888">
    <property type="entry name" value="BHLH"/>
    <property type="match status" value="1"/>
</dbReference>
<keyword evidence="6" id="KW-0539">Nucleus</keyword>
<evidence type="ECO:0000313" key="9">
    <source>
        <dbReference type="EMBL" id="AFK38358.1"/>
    </source>
</evidence>
<keyword evidence="3" id="KW-0805">Transcription regulation</keyword>
<feature type="domain" description="BHLH" evidence="8">
    <location>
        <begin position="321"/>
        <end position="370"/>
    </location>
</feature>
<dbReference type="EMBL" id="BT138563">
    <property type="protein sequence ID" value="AFK38358.1"/>
    <property type="molecule type" value="mRNA"/>
</dbReference>
<dbReference type="GO" id="GO:0046983">
    <property type="term" value="F:protein dimerization activity"/>
    <property type="evidence" value="ECO:0007669"/>
    <property type="project" value="InterPro"/>
</dbReference>
<feature type="region of interest" description="Disordered" evidence="7">
    <location>
        <begin position="296"/>
        <end position="327"/>
    </location>
</feature>
<sequence>MAEEFQAGICGETWWNMNPTRSAFPLMSPSSTCSVAANDAGNYSTWQTDFLDLRATRPCVAEETNNNNMVSDVSPGFLDAQKPQQSESANGTSSFLIGSTLQIMGFGLSSPTSSNWNNQSLFHCSGRPQSMEETGLDSSGHHNPQVSSVDANFKAMNQDFGLDQQGLNSVITSSGNLSGGLIPINGSGSYGYPSNLVQSLYDSQPQPQNSSLFTNPSMSFSSSNELSPTFSSILKPAMPKQQLSGLHFSNSTPFWNASAEALHDIRAGVFASSQTQYQTPSFEEKKQNPPSALLNKLKREESPDAAKKSTSTEPALKRPRIETPSPLPTFKVRKEKLGDRITALQQLVSPFGKTDTASVLHEAIDYIKFLHDQVNVLSTPYMKSGAPIQNQQGTCDNVKESSEEDLRRRGLCLVPISSTFPVTNEATVDFWTPTFGGPPMGMGR</sequence>
<evidence type="ECO:0000256" key="1">
    <source>
        <dbReference type="ARBA" id="ARBA00004123"/>
    </source>
</evidence>
<dbReference type="AlphaFoldDB" id="I3SDL6"/>
<dbReference type="GO" id="GO:0000981">
    <property type="term" value="F:DNA-binding transcription factor activity, RNA polymerase II-specific"/>
    <property type="evidence" value="ECO:0007669"/>
    <property type="project" value="TreeGrafter"/>
</dbReference>
<dbReference type="GO" id="GO:0005634">
    <property type="term" value="C:nucleus"/>
    <property type="evidence" value="ECO:0007669"/>
    <property type="project" value="UniProtKB-SubCell"/>
</dbReference>
<dbReference type="SUPFAM" id="SSF47459">
    <property type="entry name" value="HLH, helix-loop-helix DNA-binding domain"/>
    <property type="match status" value="1"/>
</dbReference>
<dbReference type="InterPro" id="IPR045843">
    <property type="entry name" value="IND-like"/>
</dbReference>
<evidence type="ECO:0000256" key="5">
    <source>
        <dbReference type="ARBA" id="ARBA00023163"/>
    </source>
</evidence>
<evidence type="ECO:0000256" key="3">
    <source>
        <dbReference type="ARBA" id="ARBA00023015"/>
    </source>
</evidence>
<feature type="region of interest" description="Disordered" evidence="7">
    <location>
        <begin position="199"/>
        <end position="218"/>
    </location>
</feature>
<keyword evidence="4" id="KW-0238">DNA-binding</keyword>
<evidence type="ECO:0000256" key="6">
    <source>
        <dbReference type="ARBA" id="ARBA00023242"/>
    </source>
</evidence>
<organism evidence="9">
    <name type="scientific">Lotus japonicus</name>
    <name type="common">Lotus corniculatus var. japonicus</name>
    <dbReference type="NCBI Taxonomy" id="34305"/>
    <lineage>
        <taxon>Eukaryota</taxon>
        <taxon>Viridiplantae</taxon>
        <taxon>Streptophyta</taxon>
        <taxon>Embryophyta</taxon>
        <taxon>Tracheophyta</taxon>
        <taxon>Spermatophyta</taxon>
        <taxon>Magnoliopsida</taxon>
        <taxon>eudicotyledons</taxon>
        <taxon>Gunneridae</taxon>
        <taxon>Pentapetalae</taxon>
        <taxon>rosids</taxon>
        <taxon>fabids</taxon>
        <taxon>Fabales</taxon>
        <taxon>Fabaceae</taxon>
        <taxon>Papilionoideae</taxon>
        <taxon>50 kb inversion clade</taxon>
        <taxon>NPAAA clade</taxon>
        <taxon>Hologalegina</taxon>
        <taxon>robinioid clade</taxon>
        <taxon>Loteae</taxon>
        <taxon>Lotus</taxon>
    </lineage>
</organism>
<accession>I3SDL6</accession>
<keyword evidence="5" id="KW-0804">Transcription</keyword>